<feature type="transmembrane region" description="Helical" evidence="1">
    <location>
        <begin position="12"/>
        <end position="33"/>
    </location>
</feature>
<keyword evidence="1" id="KW-1133">Transmembrane helix</keyword>
<proteinExistence type="predicted"/>
<gene>
    <name evidence="2" type="ORF">Hyperionvirus38_15</name>
</gene>
<evidence type="ECO:0008006" key="3">
    <source>
        <dbReference type="Google" id="ProtNLM"/>
    </source>
</evidence>
<protein>
    <recommendedName>
        <fullName evidence="3">Ceramidase</fullName>
    </recommendedName>
</protein>
<name>A0A3G5AC90_9VIRU</name>
<keyword evidence="1" id="KW-0812">Transmembrane</keyword>
<accession>A0A3G5AC90</accession>
<organism evidence="2">
    <name type="scientific">Hyperionvirus sp</name>
    <dbReference type="NCBI Taxonomy" id="2487770"/>
    <lineage>
        <taxon>Viruses</taxon>
        <taxon>Varidnaviria</taxon>
        <taxon>Bamfordvirae</taxon>
        <taxon>Nucleocytoviricota</taxon>
        <taxon>Megaviricetes</taxon>
        <taxon>Imitervirales</taxon>
        <taxon>Mimiviridae</taxon>
        <taxon>Klosneuvirinae</taxon>
    </lineage>
</organism>
<reference evidence="2" key="1">
    <citation type="submission" date="2018-10" db="EMBL/GenBank/DDBJ databases">
        <title>Hidden diversity of soil giant viruses.</title>
        <authorList>
            <person name="Schulz F."/>
            <person name="Alteio L."/>
            <person name="Goudeau D."/>
            <person name="Ryan E.M."/>
            <person name="Malmstrom R.R."/>
            <person name="Blanchard J."/>
            <person name="Woyke T."/>
        </authorList>
    </citation>
    <scope>NUCLEOTIDE SEQUENCE</scope>
    <source>
        <strain evidence="2">HYV1</strain>
    </source>
</reference>
<sequence length="153" mass="17163">MVAIATIFDKTLIFRLAFGFVLAVIIFGSIFVLRLEKRDVDIYGLLGICLIIGSSILWLITEGMCPAVPWMKYIPGHGMWHIGLACGGFLLTEYYTFILAKDFGRYAKLSLGPCGIPLVDYHALQLDNTYISFFEDDDDDYKKTDLITAPYGT</sequence>
<evidence type="ECO:0000256" key="1">
    <source>
        <dbReference type="SAM" id="Phobius"/>
    </source>
</evidence>
<dbReference type="EMBL" id="MK072420">
    <property type="protein sequence ID" value="AYV84777.1"/>
    <property type="molecule type" value="Genomic_DNA"/>
</dbReference>
<feature type="transmembrane region" description="Helical" evidence="1">
    <location>
        <begin position="80"/>
        <end position="100"/>
    </location>
</feature>
<keyword evidence="1" id="KW-0472">Membrane</keyword>
<feature type="transmembrane region" description="Helical" evidence="1">
    <location>
        <begin position="40"/>
        <end position="60"/>
    </location>
</feature>
<evidence type="ECO:0000313" key="2">
    <source>
        <dbReference type="EMBL" id="AYV84777.1"/>
    </source>
</evidence>